<dbReference type="EMBL" id="MN740256">
    <property type="protein sequence ID" value="QHT96385.1"/>
    <property type="molecule type" value="Genomic_DNA"/>
</dbReference>
<keyword evidence="7" id="KW-0963">Cytoplasm</keyword>
<dbReference type="PROSITE" id="PS51975">
    <property type="entry name" value="RNASE_H_2"/>
    <property type="match status" value="1"/>
</dbReference>
<evidence type="ECO:0000259" key="13">
    <source>
        <dbReference type="PROSITE" id="PS51975"/>
    </source>
</evidence>
<dbReference type="NCBIfam" id="NF000595">
    <property type="entry name" value="PRK00015.1-3"/>
    <property type="match status" value="1"/>
</dbReference>
<evidence type="ECO:0000256" key="1">
    <source>
        <dbReference type="ARBA" id="ARBA00000077"/>
    </source>
</evidence>
<keyword evidence="9" id="KW-0479">Metal-binding</keyword>
<evidence type="ECO:0000256" key="2">
    <source>
        <dbReference type="ARBA" id="ARBA00004065"/>
    </source>
</evidence>
<evidence type="ECO:0000256" key="11">
    <source>
        <dbReference type="ARBA" id="ARBA00022801"/>
    </source>
</evidence>
<evidence type="ECO:0000256" key="4">
    <source>
        <dbReference type="ARBA" id="ARBA00007383"/>
    </source>
</evidence>
<evidence type="ECO:0000256" key="10">
    <source>
        <dbReference type="ARBA" id="ARBA00022759"/>
    </source>
</evidence>
<comment type="similarity">
    <text evidence="4">Belongs to the RNase HII family.</text>
</comment>
<dbReference type="Gene3D" id="3.30.420.10">
    <property type="entry name" value="Ribonuclease H-like superfamily/Ribonuclease H"/>
    <property type="match status" value="1"/>
</dbReference>
<dbReference type="EC" id="3.1.26.4" evidence="5"/>
<dbReference type="GO" id="GO:0003723">
    <property type="term" value="F:RNA binding"/>
    <property type="evidence" value="ECO:0007669"/>
    <property type="project" value="InterPro"/>
</dbReference>
<comment type="subcellular location">
    <subcellularLocation>
        <location evidence="3">Cytoplasm</location>
    </subcellularLocation>
</comment>
<dbReference type="Pfam" id="PF01351">
    <property type="entry name" value="RNase_HII"/>
    <property type="match status" value="1"/>
</dbReference>
<dbReference type="InterPro" id="IPR024567">
    <property type="entry name" value="RNase_HII/HIII_dom"/>
</dbReference>
<dbReference type="GO" id="GO:0046872">
    <property type="term" value="F:metal ion binding"/>
    <property type="evidence" value="ECO:0007669"/>
    <property type="project" value="UniProtKB-KW"/>
</dbReference>
<dbReference type="GO" id="GO:0006298">
    <property type="term" value="P:mismatch repair"/>
    <property type="evidence" value="ECO:0007669"/>
    <property type="project" value="TreeGrafter"/>
</dbReference>
<dbReference type="PANTHER" id="PTHR10954">
    <property type="entry name" value="RIBONUCLEASE H2 SUBUNIT A"/>
    <property type="match status" value="1"/>
</dbReference>
<evidence type="ECO:0000256" key="12">
    <source>
        <dbReference type="ARBA" id="ARBA00023211"/>
    </source>
</evidence>
<dbReference type="AlphaFoldDB" id="A0A6C0IVA5"/>
<reference evidence="14" key="1">
    <citation type="journal article" date="2020" name="Nature">
        <title>Giant virus diversity and host interactions through global metagenomics.</title>
        <authorList>
            <person name="Schulz F."/>
            <person name="Roux S."/>
            <person name="Paez-Espino D."/>
            <person name="Jungbluth S."/>
            <person name="Walsh D.A."/>
            <person name="Denef V.J."/>
            <person name="McMahon K.D."/>
            <person name="Konstantinidis K.T."/>
            <person name="Eloe-Fadrosh E.A."/>
            <person name="Kyrpides N.C."/>
            <person name="Woyke T."/>
        </authorList>
    </citation>
    <scope>NUCLEOTIDE SEQUENCE</scope>
    <source>
        <strain evidence="14">GVMAG-M-3300024302-11</strain>
    </source>
</reference>
<organism evidence="14">
    <name type="scientific">viral metagenome</name>
    <dbReference type="NCBI Taxonomy" id="1070528"/>
    <lineage>
        <taxon>unclassified sequences</taxon>
        <taxon>metagenomes</taxon>
        <taxon>organismal metagenomes</taxon>
    </lineage>
</organism>
<dbReference type="GO" id="GO:0032299">
    <property type="term" value="C:ribonuclease H2 complex"/>
    <property type="evidence" value="ECO:0007669"/>
    <property type="project" value="TreeGrafter"/>
</dbReference>
<dbReference type="InterPro" id="IPR022898">
    <property type="entry name" value="RNase_HII"/>
</dbReference>
<evidence type="ECO:0000256" key="9">
    <source>
        <dbReference type="ARBA" id="ARBA00022723"/>
    </source>
</evidence>
<evidence type="ECO:0000313" key="14">
    <source>
        <dbReference type="EMBL" id="QHT96385.1"/>
    </source>
</evidence>
<accession>A0A6C0IVA5</accession>
<comment type="function">
    <text evidence="2">Endonuclease that specifically degrades the RNA of RNA-DNA hybrids.</text>
</comment>
<dbReference type="PANTHER" id="PTHR10954:SF23">
    <property type="entry name" value="RIBONUCLEASE"/>
    <property type="match status" value="1"/>
</dbReference>
<keyword evidence="10" id="KW-0255">Endonuclease</keyword>
<dbReference type="InterPro" id="IPR036397">
    <property type="entry name" value="RNaseH_sf"/>
</dbReference>
<proteinExistence type="inferred from homology"/>
<comment type="catalytic activity">
    <reaction evidence="1">
        <text>Endonucleolytic cleavage to 5'-phosphomonoester.</text>
        <dbReference type="EC" id="3.1.26.4"/>
    </reaction>
</comment>
<sequence>MENFKENKNEIGIDEAGRGPFFGPVYAGAVIWGESPDCDLIKDSKKLSSKKRREAEVWIKNNIKHYGVGFCSSHEIDQLGIVDATQLAMERAICNIDTILEDTTLVIDGIGWEKRFFKINSNKPNIVSVIKGDAKYKNIAAASILAKEAHDRHITEMCVGNSDLVSRYDLINNKGYGTKKHIEGIKKYGLTEFHRQSFNINYN</sequence>
<dbReference type="SUPFAM" id="SSF53098">
    <property type="entry name" value="Ribonuclease H-like"/>
    <property type="match status" value="1"/>
</dbReference>
<evidence type="ECO:0000256" key="5">
    <source>
        <dbReference type="ARBA" id="ARBA00012180"/>
    </source>
</evidence>
<keyword evidence="12" id="KW-0464">Manganese</keyword>
<keyword evidence="11" id="KW-0378">Hydrolase</keyword>
<dbReference type="GO" id="GO:0004523">
    <property type="term" value="F:RNA-DNA hybrid ribonuclease activity"/>
    <property type="evidence" value="ECO:0007669"/>
    <property type="project" value="UniProtKB-EC"/>
</dbReference>
<dbReference type="InterPro" id="IPR001352">
    <property type="entry name" value="RNase_HII/HIII"/>
</dbReference>
<evidence type="ECO:0000256" key="3">
    <source>
        <dbReference type="ARBA" id="ARBA00004496"/>
    </source>
</evidence>
<dbReference type="GO" id="GO:0043137">
    <property type="term" value="P:DNA replication, removal of RNA primer"/>
    <property type="evidence" value="ECO:0007669"/>
    <property type="project" value="TreeGrafter"/>
</dbReference>
<name>A0A6C0IVA5_9ZZZZ</name>
<evidence type="ECO:0000256" key="6">
    <source>
        <dbReference type="ARBA" id="ARBA00019179"/>
    </source>
</evidence>
<dbReference type="InterPro" id="IPR012337">
    <property type="entry name" value="RNaseH-like_sf"/>
</dbReference>
<protein>
    <recommendedName>
        <fullName evidence="6">Ribonuclease HII</fullName>
        <ecNumber evidence="5">3.1.26.4</ecNumber>
    </recommendedName>
</protein>
<dbReference type="GO" id="GO:0005737">
    <property type="term" value="C:cytoplasm"/>
    <property type="evidence" value="ECO:0007669"/>
    <property type="project" value="UniProtKB-SubCell"/>
</dbReference>
<evidence type="ECO:0000256" key="8">
    <source>
        <dbReference type="ARBA" id="ARBA00022722"/>
    </source>
</evidence>
<evidence type="ECO:0000256" key="7">
    <source>
        <dbReference type="ARBA" id="ARBA00022490"/>
    </source>
</evidence>
<feature type="domain" description="RNase H type-2" evidence="13">
    <location>
        <begin position="8"/>
        <end position="203"/>
    </location>
</feature>
<keyword evidence="8" id="KW-0540">Nuclease</keyword>
<dbReference type="CDD" id="cd07182">
    <property type="entry name" value="RNase_HII_bacteria_HII_like"/>
    <property type="match status" value="1"/>
</dbReference>